<dbReference type="GO" id="GO:0005829">
    <property type="term" value="C:cytosol"/>
    <property type="evidence" value="ECO:0007669"/>
    <property type="project" value="TreeGrafter"/>
</dbReference>
<evidence type="ECO:0000313" key="18">
    <source>
        <dbReference type="EMBL" id="KUO96416.1"/>
    </source>
</evidence>
<evidence type="ECO:0000256" key="12">
    <source>
        <dbReference type="ARBA" id="ARBA00022741"/>
    </source>
</evidence>
<comment type="similarity">
    <text evidence="6 16">Belongs to the purine/pyrimidine phosphoribosyltransferase family.</text>
</comment>
<comment type="subcellular location">
    <subcellularLocation>
        <location evidence="3 16">Cytoplasm</location>
    </subcellularLocation>
</comment>
<dbReference type="EMBL" id="LPVJ01000018">
    <property type="protein sequence ID" value="KUO96416.1"/>
    <property type="molecule type" value="Genomic_DNA"/>
</dbReference>
<comment type="function">
    <text evidence="2">Purine salvage pathway enzyme that catalyzes the transfer of the ribosyl-5-phosphate group from 5-phospho-alpha-D-ribose 1-diphosphate (PRPP) to the N9 position of the 6-oxopurines hypoxanthine and guanine to form the corresponding ribonucleotides IMP (inosine 5'-monophosphate) and GMP (guanosine 5'-monophosphate), with the release of PPi.</text>
</comment>
<dbReference type="GO" id="GO:0006166">
    <property type="term" value="P:purine ribonucleoside salvage"/>
    <property type="evidence" value="ECO:0007669"/>
    <property type="project" value="UniProtKB-KW"/>
</dbReference>
<reference evidence="18 19" key="1">
    <citation type="submission" date="2015-12" db="EMBL/GenBank/DDBJ databases">
        <title>Draft genome sequence of Acidibacillus ferrooxidans ITV001, isolated from a chalcopyrite acid mine drainage site in Brazil.</title>
        <authorList>
            <person name="Dall'Agnol H."/>
            <person name="Nancucheo I."/>
            <person name="Johnson B."/>
            <person name="Oliveira R."/>
            <person name="Leite L."/>
            <person name="Pylro V."/>
            <person name="Nunes G.L."/>
            <person name="Tzotzos G."/>
            <person name="Fernandes G.R."/>
            <person name="Dutra J."/>
            <person name="Orellana S.C."/>
            <person name="Oliveira G."/>
        </authorList>
    </citation>
    <scope>NUCLEOTIDE SEQUENCE [LARGE SCALE GENOMIC DNA]</scope>
    <source>
        <strain evidence="19">ITV01</strain>
    </source>
</reference>
<evidence type="ECO:0000256" key="15">
    <source>
        <dbReference type="ARBA" id="ARBA00049402"/>
    </source>
</evidence>
<dbReference type="GO" id="GO:0000287">
    <property type="term" value="F:magnesium ion binding"/>
    <property type="evidence" value="ECO:0007669"/>
    <property type="project" value="TreeGrafter"/>
</dbReference>
<dbReference type="GO" id="GO:0000166">
    <property type="term" value="F:nucleotide binding"/>
    <property type="evidence" value="ECO:0007669"/>
    <property type="project" value="UniProtKB-KW"/>
</dbReference>
<keyword evidence="7 16" id="KW-0963">Cytoplasm</keyword>
<dbReference type="GO" id="GO:0032263">
    <property type="term" value="P:GMP salvage"/>
    <property type="evidence" value="ECO:0007669"/>
    <property type="project" value="TreeGrafter"/>
</dbReference>
<protein>
    <recommendedName>
        <fullName evidence="16">Hypoxanthine phosphoribosyltransferase</fullName>
        <ecNumber evidence="16">2.4.2.8</ecNumber>
    </recommendedName>
</protein>
<dbReference type="PANTHER" id="PTHR43340">
    <property type="entry name" value="HYPOXANTHINE-GUANINE PHOSPHORIBOSYLTRANSFERASE"/>
    <property type="match status" value="1"/>
</dbReference>
<evidence type="ECO:0000256" key="3">
    <source>
        <dbReference type="ARBA" id="ARBA00004496"/>
    </source>
</evidence>
<keyword evidence="13 16" id="KW-0460">Magnesium</keyword>
<comment type="pathway">
    <text evidence="5">Purine metabolism; GMP biosynthesis via salvage pathway; GMP from guanine: step 1/1.</text>
</comment>
<dbReference type="AlphaFoldDB" id="A0A101XRY1"/>
<keyword evidence="12 16" id="KW-0547">Nucleotide-binding</keyword>
<evidence type="ECO:0000256" key="10">
    <source>
        <dbReference type="ARBA" id="ARBA00022723"/>
    </source>
</evidence>
<dbReference type="InterPro" id="IPR050408">
    <property type="entry name" value="HGPRT"/>
</dbReference>
<proteinExistence type="inferred from homology"/>
<evidence type="ECO:0000256" key="14">
    <source>
        <dbReference type="ARBA" id="ARBA00048811"/>
    </source>
</evidence>
<evidence type="ECO:0000256" key="8">
    <source>
        <dbReference type="ARBA" id="ARBA00022676"/>
    </source>
</evidence>
<dbReference type="GO" id="GO:0004422">
    <property type="term" value="F:hypoxanthine phosphoribosyltransferase activity"/>
    <property type="evidence" value="ECO:0007669"/>
    <property type="project" value="InterPro"/>
</dbReference>
<evidence type="ECO:0000256" key="16">
    <source>
        <dbReference type="RuleBase" id="RU364099"/>
    </source>
</evidence>
<keyword evidence="19" id="KW-1185">Reference proteome</keyword>
<name>A0A101XRY1_9BACL</name>
<feature type="domain" description="Phosphoribosyltransferase" evidence="17">
    <location>
        <begin position="13"/>
        <end position="159"/>
    </location>
</feature>
<comment type="pathway">
    <text evidence="4 16">Purine metabolism; IMP biosynthesis via salvage pathway; IMP from hypoxanthine: step 1/1.</text>
</comment>
<dbReference type="EC" id="2.4.2.8" evidence="16"/>
<comment type="catalytic activity">
    <reaction evidence="14">
        <text>GMP + diphosphate = guanine + 5-phospho-alpha-D-ribose 1-diphosphate</text>
        <dbReference type="Rhea" id="RHEA:25424"/>
        <dbReference type="ChEBI" id="CHEBI:16235"/>
        <dbReference type="ChEBI" id="CHEBI:33019"/>
        <dbReference type="ChEBI" id="CHEBI:58017"/>
        <dbReference type="ChEBI" id="CHEBI:58115"/>
        <dbReference type="EC" id="2.4.2.8"/>
    </reaction>
    <physiologicalReaction direction="right-to-left" evidence="14">
        <dbReference type="Rhea" id="RHEA:25426"/>
    </physiologicalReaction>
</comment>
<dbReference type="SUPFAM" id="SSF53271">
    <property type="entry name" value="PRTase-like"/>
    <property type="match status" value="1"/>
</dbReference>
<accession>A0A101XRY1</accession>
<sequence length="182" mass="20025">MHPDIESVLCSREQIDQRIQEMAKEISAISTEQPLIVVGVLKGAFLFMADLVRNLTIPLEMDFIATSSYGASTKSSGVVQILKDLERPIEGRDVLLVEDIVDSGLTLSYLRDSLLRRGAKSVRIASAFDKPSGRTVEITPDFAGFTVPGHFLVGYGLDYAERYRELPYVGVLKPSIYAGAQD</sequence>
<dbReference type="InterPro" id="IPR029057">
    <property type="entry name" value="PRTase-like"/>
</dbReference>
<keyword evidence="10 16" id="KW-0479">Metal-binding</keyword>
<evidence type="ECO:0000256" key="2">
    <source>
        <dbReference type="ARBA" id="ARBA00002049"/>
    </source>
</evidence>
<dbReference type="UniPathway" id="UPA00591">
    <property type="reaction ID" value="UER00648"/>
</dbReference>
<dbReference type="NCBIfam" id="TIGR01203">
    <property type="entry name" value="HGPRTase"/>
    <property type="match status" value="1"/>
</dbReference>
<evidence type="ECO:0000256" key="1">
    <source>
        <dbReference type="ARBA" id="ARBA00001946"/>
    </source>
</evidence>
<dbReference type="Gene3D" id="3.40.50.2020">
    <property type="match status" value="1"/>
</dbReference>
<dbReference type="GO" id="GO:0052657">
    <property type="term" value="F:guanine phosphoribosyltransferase activity"/>
    <property type="evidence" value="ECO:0007669"/>
    <property type="project" value="UniProtKB-ARBA"/>
</dbReference>
<dbReference type="RefSeq" id="WP_067713743.1">
    <property type="nucleotide sequence ID" value="NZ_LPVJ01000018.1"/>
</dbReference>
<dbReference type="GO" id="GO:0032264">
    <property type="term" value="P:IMP salvage"/>
    <property type="evidence" value="ECO:0007669"/>
    <property type="project" value="UniProtKB-UniPathway"/>
</dbReference>
<keyword evidence="9 16" id="KW-0808">Transferase</keyword>
<keyword evidence="11 16" id="KW-0660">Purine salvage</keyword>
<dbReference type="FunFam" id="3.40.50.2020:FF:000006">
    <property type="entry name" value="Hypoxanthine phosphoribosyltransferase"/>
    <property type="match status" value="1"/>
</dbReference>
<dbReference type="GO" id="GO:0006178">
    <property type="term" value="P:guanine salvage"/>
    <property type="evidence" value="ECO:0007669"/>
    <property type="project" value="TreeGrafter"/>
</dbReference>
<dbReference type="GO" id="GO:0046100">
    <property type="term" value="P:hypoxanthine metabolic process"/>
    <property type="evidence" value="ECO:0007669"/>
    <property type="project" value="TreeGrafter"/>
</dbReference>
<gene>
    <name evidence="18" type="ORF">ATW55_00785</name>
</gene>
<evidence type="ECO:0000313" key="19">
    <source>
        <dbReference type="Proteomes" id="UP000053557"/>
    </source>
</evidence>
<keyword evidence="8 16" id="KW-0328">Glycosyltransferase</keyword>
<dbReference type="PANTHER" id="PTHR43340:SF1">
    <property type="entry name" value="HYPOXANTHINE PHOSPHORIBOSYLTRANSFERASE"/>
    <property type="match status" value="1"/>
</dbReference>
<evidence type="ECO:0000256" key="4">
    <source>
        <dbReference type="ARBA" id="ARBA00004669"/>
    </source>
</evidence>
<evidence type="ECO:0000256" key="7">
    <source>
        <dbReference type="ARBA" id="ARBA00022490"/>
    </source>
</evidence>
<evidence type="ECO:0000256" key="5">
    <source>
        <dbReference type="ARBA" id="ARBA00004676"/>
    </source>
</evidence>
<dbReference type="InterPro" id="IPR000836">
    <property type="entry name" value="PRTase_dom"/>
</dbReference>
<dbReference type="CDD" id="cd06223">
    <property type="entry name" value="PRTases_typeI"/>
    <property type="match status" value="1"/>
</dbReference>
<comment type="cofactor">
    <cofactor evidence="1 16">
        <name>Mg(2+)</name>
        <dbReference type="ChEBI" id="CHEBI:18420"/>
    </cofactor>
</comment>
<evidence type="ECO:0000256" key="13">
    <source>
        <dbReference type="ARBA" id="ARBA00022842"/>
    </source>
</evidence>
<dbReference type="InterPro" id="IPR005904">
    <property type="entry name" value="Hxn_phspho_trans"/>
</dbReference>
<dbReference type="Proteomes" id="UP000053557">
    <property type="component" value="Unassembled WGS sequence"/>
</dbReference>
<dbReference type="Pfam" id="PF00156">
    <property type="entry name" value="Pribosyltran"/>
    <property type="match status" value="1"/>
</dbReference>
<dbReference type="OrthoDB" id="9802824at2"/>
<evidence type="ECO:0000256" key="9">
    <source>
        <dbReference type="ARBA" id="ARBA00022679"/>
    </source>
</evidence>
<organism evidence="18 19">
    <name type="scientific">Ferroacidibacillus organovorans</name>
    <dbReference type="NCBI Taxonomy" id="1765683"/>
    <lineage>
        <taxon>Bacteria</taxon>
        <taxon>Bacillati</taxon>
        <taxon>Bacillota</taxon>
        <taxon>Bacilli</taxon>
        <taxon>Bacillales</taxon>
        <taxon>Alicyclobacillaceae</taxon>
        <taxon>Ferroacidibacillus</taxon>
    </lineage>
</organism>
<evidence type="ECO:0000259" key="17">
    <source>
        <dbReference type="Pfam" id="PF00156"/>
    </source>
</evidence>
<comment type="caution">
    <text evidence="18">The sequence shown here is derived from an EMBL/GenBank/DDBJ whole genome shotgun (WGS) entry which is preliminary data.</text>
</comment>
<evidence type="ECO:0000256" key="6">
    <source>
        <dbReference type="ARBA" id="ARBA00008391"/>
    </source>
</evidence>
<evidence type="ECO:0000256" key="11">
    <source>
        <dbReference type="ARBA" id="ARBA00022726"/>
    </source>
</evidence>
<comment type="catalytic activity">
    <reaction evidence="15">
        <text>IMP + diphosphate = hypoxanthine + 5-phospho-alpha-D-ribose 1-diphosphate</text>
        <dbReference type="Rhea" id="RHEA:17973"/>
        <dbReference type="ChEBI" id="CHEBI:17368"/>
        <dbReference type="ChEBI" id="CHEBI:33019"/>
        <dbReference type="ChEBI" id="CHEBI:58017"/>
        <dbReference type="ChEBI" id="CHEBI:58053"/>
        <dbReference type="EC" id="2.4.2.8"/>
    </reaction>
    <physiologicalReaction direction="right-to-left" evidence="15">
        <dbReference type="Rhea" id="RHEA:17975"/>
    </physiologicalReaction>
</comment>